<keyword evidence="2" id="KW-0547">Nucleotide-binding</keyword>
<evidence type="ECO:0000313" key="4">
    <source>
        <dbReference type="Proteomes" id="UP000594261"/>
    </source>
</evidence>
<evidence type="ECO:0000313" key="3">
    <source>
        <dbReference type="EnsemblPlants" id="QL02p078321:mrna"/>
    </source>
</evidence>
<dbReference type="PANTHER" id="PTHR47976:SF30">
    <property type="entry name" value="RECEPTOR-LIKE SERINE_THREONINE-PROTEIN KINASE"/>
    <property type="match status" value="1"/>
</dbReference>
<dbReference type="PROSITE" id="PS00107">
    <property type="entry name" value="PROTEIN_KINASE_ATP"/>
    <property type="match status" value="1"/>
</dbReference>
<feature type="binding site" evidence="2">
    <location>
        <position position="172"/>
    </location>
    <ligand>
        <name>ATP</name>
        <dbReference type="ChEBI" id="CHEBI:30616"/>
    </ligand>
</feature>
<evidence type="ECO:0000256" key="2">
    <source>
        <dbReference type="PROSITE-ProRule" id="PRU10141"/>
    </source>
</evidence>
<accession>A0A7N2KZH2</accession>
<dbReference type="GO" id="GO:0005524">
    <property type="term" value="F:ATP binding"/>
    <property type="evidence" value="ECO:0007669"/>
    <property type="project" value="UniProtKB-UniRule"/>
</dbReference>
<dbReference type="AlphaFoldDB" id="A0A7N2KZH2"/>
<dbReference type="EnsemblPlants" id="QL02p078321:mrna">
    <property type="protein sequence ID" value="QL02p078321:mrna"/>
    <property type="gene ID" value="QL02p078321"/>
</dbReference>
<organism evidence="3 4">
    <name type="scientific">Quercus lobata</name>
    <name type="common">Valley oak</name>
    <dbReference type="NCBI Taxonomy" id="97700"/>
    <lineage>
        <taxon>Eukaryota</taxon>
        <taxon>Viridiplantae</taxon>
        <taxon>Streptophyta</taxon>
        <taxon>Embryophyta</taxon>
        <taxon>Tracheophyta</taxon>
        <taxon>Spermatophyta</taxon>
        <taxon>Magnoliopsida</taxon>
        <taxon>eudicotyledons</taxon>
        <taxon>Gunneridae</taxon>
        <taxon>Pentapetalae</taxon>
        <taxon>rosids</taxon>
        <taxon>fabids</taxon>
        <taxon>Fagales</taxon>
        <taxon>Fagaceae</taxon>
        <taxon>Quercus</taxon>
    </lineage>
</organism>
<keyword evidence="2" id="KW-0067">ATP-binding</keyword>
<dbReference type="Gene3D" id="3.30.200.20">
    <property type="entry name" value="Phosphorylase Kinase, domain 1"/>
    <property type="match status" value="1"/>
</dbReference>
<keyword evidence="1" id="KW-0732">Signal</keyword>
<dbReference type="InterPro" id="IPR017441">
    <property type="entry name" value="Protein_kinase_ATP_BS"/>
</dbReference>
<proteinExistence type="predicted"/>
<name>A0A7N2KZH2_QUELO</name>
<sequence length="286" mass="31850">MTLVSRTEGLYSLNITFYVPLGIFLKYMRFESDGHLRAYDSDWNGESDLLREFIGVCDFPMACGKYGICTNDQCSCPPPINGTNYFRQTNNKLPNNGYSLVTPLCCEDSKYHKESSGEAEEYYLDHVSGTLTRYSYHDLQAVTEKFSKELGRGGFGTVFEGTLIDGAKVAMKRHTFAYENMSNGSLDGWSQVVTTMRGTPTYMASEWLNSVITEKVDVYSFGCIVLLEILLSTVKICGFSRSIGTSSRVVAEFLADLASKHEKSVVDLVNSNSSSNPLFYLIAGVY</sequence>
<protein>
    <recommendedName>
        <fullName evidence="5">Protein kinase domain-containing protein</fullName>
    </recommendedName>
</protein>
<reference evidence="3" key="2">
    <citation type="submission" date="2021-01" db="UniProtKB">
        <authorList>
            <consortium name="EnsemblPlants"/>
        </authorList>
    </citation>
    <scope>IDENTIFICATION</scope>
</reference>
<dbReference type="InterPro" id="IPR051343">
    <property type="entry name" value="G-type_lectin_kinases/EP1-like"/>
</dbReference>
<evidence type="ECO:0008006" key="5">
    <source>
        <dbReference type="Google" id="ProtNLM"/>
    </source>
</evidence>
<reference evidence="4" key="1">
    <citation type="journal article" date="2016" name="G3 (Bethesda)">
        <title>First Draft Assembly and Annotation of the Genome of a California Endemic Oak Quercus lobata Nee (Fagaceae).</title>
        <authorList>
            <person name="Sork V.L."/>
            <person name="Fitz-Gibbon S.T."/>
            <person name="Puiu D."/>
            <person name="Crepeau M."/>
            <person name="Gugger P.F."/>
            <person name="Sherman R."/>
            <person name="Stevens K."/>
            <person name="Langley C.H."/>
            <person name="Pellegrini M."/>
            <person name="Salzberg S.L."/>
        </authorList>
    </citation>
    <scope>NUCLEOTIDE SEQUENCE [LARGE SCALE GENOMIC DNA]</scope>
    <source>
        <strain evidence="4">cv. SW786</strain>
    </source>
</reference>
<dbReference type="SUPFAM" id="SSF56112">
    <property type="entry name" value="Protein kinase-like (PK-like)"/>
    <property type="match status" value="1"/>
</dbReference>
<keyword evidence="4" id="KW-1185">Reference proteome</keyword>
<dbReference type="Gene3D" id="1.10.510.10">
    <property type="entry name" value="Transferase(Phosphotransferase) domain 1"/>
    <property type="match status" value="1"/>
</dbReference>
<dbReference type="InParanoid" id="A0A7N2KZH2"/>
<dbReference type="Gramene" id="QL02p078321:mrna">
    <property type="protein sequence ID" value="QL02p078321:mrna"/>
    <property type="gene ID" value="QL02p078321"/>
</dbReference>
<dbReference type="InterPro" id="IPR011009">
    <property type="entry name" value="Kinase-like_dom_sf"/>
</dbReference>
<evidence type="ECO:0000256" key="1">
    <source>
        <dbReference type="ARBA" id="ARBA00022729"/>
    </source>
</evidence>
<dbReference type="PANTHER" id="PTHR47976">
    <property type="entry name" value="G-TYPE LECTIN S-RECEPTOR-LIKE SERINE/THREONINE-PROTEIN KINASE SD2-5"/>
    <property type="match status" value="1"/>
</dbReference>
<dbReference type="Proteomes" id="UP000594261">
    <property type="component" value="Chromosome 2"/>
</dbReference>